<accession>R1CGP9</accession>
<protein>
    <recommendedName>
        <fullName evidence="4">Membrane-bound metal-dependent hydrolase</fullName>
    </recommendedName>
</protein>
<sequence length="217" mass="24242">MKYEEHTAIGITGLLILSKIKILGLDVNIVSILTTGIASILADLDHLESRISNKMYSGISRAITNLLSLVIPTVLAVISYIQFNKWNNIYRSSTSSWNPFVVGLVVFAISNLLIREQYQVIKKIVAYGVAFGLIAYGIYKENRILISIGLFIGTYILTEHRSGVTHSILSAIITTLIVLKIDIKYNLNLTRYVLLGYLLHILSDCFTTRGCPIFFLL</sequence>
<name>R1CGP9_9FIRM</name>
<dbReference type="InterPro" id="IPR007404">
    <property type="entry name" value="YdjM-like"/>
</dbReference>
<evidence type="ECO:0000313" key="3">
    <source>
        <dbReference type="Proteomes" id="UP000013378"/>
    </source>
</evidence>
<comment type="caution">
    <text evidence="2">The sequence shown here is derived from an EMBL/GenBank/DDBJ whole genome shotgun (WGS) entry which is preliminary data.</text>
</comment>
<keyword evidence="1" id="KW-1133">Transmembrane helix</keyword>
<feature type="transmembrane region" description="Helical" evidence="1">
    <location>
        <begin position="163"/>
        <end position="181"/>
    </location>
</feature>
<dbReference type="Pfam" id="PF04307">
    <property type="entry name" value="YdjM"/>
    <property type="match status" value="1"/>
</dbReference>
<keyword evidence="1" id="KW-0472">Membrane</keyword>
<dbReference type="AlphaFoldDB" id="R1CGP9"/>
<evidence type="ECO:0000313" key="2">
    <source>
        <dbReference type="EMBL" id="EOD01465.1"/>
    </source>
</evidence>
<organism evidence="2 3">
    <name type="scientific">Caldisalinibacter kiritimatiensis</name>
    <dbReference type="NCBI Taxonomy" id="1304284"/>
    <lineage>
        <taxon>Bacteria</taxon>
        <taxon>Bacillati</taxon>
        <taxon>Bacillota</taxon>
        <taxon>Tissierellia</taxon>
        <taxon>Tissierellales</taxon>
        <taxon>Thermohalobacteraceae</taxon>
        <taxon>Caldisalinibacter</taxon>
    </lineage>
</organism>
<dbReference type="Proteomes" id="UP000013378">
    <property type="component" value="Unassembled WGS sequence"/>
</dbReference>
<dbReference type="STRING" id="1304284.L21TH_0512"/>
<dbReference type="OrthoDB" id="5459053at2"/>
<feature type="transmembrane region" description="Helical" evidence="1">
    <location>
        <begin position="193"/>
        <end position="215"/>
    </location>
</feature>
<dbReference type="EMBL" id="ARZA01000058">
    <property type="protein sequence ID" value="EOD01465.1"/>
    <property type="molecule type" value="Genomic_DNA"/>
</dbReference>
<gene>
    <name evidence="2" type="ORF">L21TH_0512</name>
</gene>
<keyword evidence="1" id="KW-0812">Transmembrane</keyword>
<feature type="transmembrane region" description="Helical" evidence="1">
    <location>
        <begin position="126"/>
        <end position="157"/>
    </location>
</feature>
<evidence type="ECO:0000256" key="1">
    <source>
        <dbReference type="SAM" id="Phobius"/>
    </source>
</evidence>
<keyword evidence="3" id="KW-1185">Reference proteome</keyword>
<reference evidence="2 3" key="1">
    <citation type="journal article" date="2015" name="Geomicrobiol. J.">
        <title>Caldisalinibacter kiritimatiensis gen. nov., sp. nov., a moderately thermohalophilic thiosulfate-reducing bacterium from a hypersaline microbial mat.</title>
        <authorList>
            <person name="Ben Hania W."/>
            <person name="Joseph M."/>
            <person name="Fiebig A."/>
            <person name="Bunk B."/>
            <person name="Klenk H.-P."/>
            <person name="Fardeau M.-L."/>
            <person name="Spring S."/>
        </authorList>
    </citation>
    <scope>NUCLEOTIDE SEQUENCE [LARGE SCALE GENOMIC DNA]</scope>
    <source>
        <strain evidence="2 3">L21-TH-D2</strain>
    </source>
</reference>
<feature type="transmembrane region" description="Helical" evidence="1">
    <location>
        <begin position="95"/>
        <end position="114"/>
    </location>
</feature>
<dbReference type="RefSeq" id="WP_006308253.1">
    <property type="nucleotide sequence ID" value="NZ_ARZA01000058.1"/>
</dbReference>
<evidence type="ECO:0008006" key="4">
    <source>
        <dbReference type="Google" id="ProtNLM"/>
    </source>
</evidence>
<feature type="transmembrane region" description="Helical" evidence="1">
    <location>
        <begin position="20"/>
        <end position="42"/>
    </location>
</feature>
<feature type="transmembrane region" description="Helical" evidence="1">
    <location>
        <begin position="63"/>
        <end position="83"/>
    </location>
</feature>
<proteinExistence type="predicted"/>